<keyword evidence="3" id="KW-1185">Reference proteome</keyword>
<evidence type="ECO:0000259" key="1">
    <source>
        <dbReference type="Pfam" id="PF13657"/>
    </source>
</evidence>
<dbReference type="OrthoDB" id="196808at2"/>
<proteinExistence type="predicted"/>
<accession>A0A239IYR6</accession>
<dbReference type="EMBL" id="FZOQ01000019">
    <property type="protein sequence ID" value="SNS98133.1"/>
    <property type="molecule type" value="Genomic_DNA"/>
</dbReference>
<dbReference type="Pfam" id="PF13657">
    <property type="entry name" value="Couple_hipA"/>
    <property type="match status" value="1"/>
</dbReference>
<evidence type="ECO:0000313" key="3">
    <source>
        <dbReference type="Proteomes" id="UP000198432"/>
    </source>
</evidence>
<dbReference type="Proteomes" id="UP000198432">
    <property type="component" value="Unassembled WGS sequence"/>
</dbReference>
<dbReference type="RefSeq" id="WP_089320677.1">
    <property type="nucleotide sequence ID" value="NZ_FZOQ01000019.1"/>
</dbReference>
<feature type="domain" description="HipA N-terminal subdomain 1" evidence="1">
    <location>
        <begin position="5"/>
        <end position="100"/>
    </location>
</feature>
<organism evidence="2 3">
    <name type="scientific">Pontibacter ummariensis</name>
    <dbReference type="NCBI Taxonomy" id="1610492"/>
    <lineage>
        <taxon>Bacteria</taxon>
        <taxon>Pseudomonadati</taxon>
        <taxon>Bacteroidota</taxon>
        <taxon>Cytophagia</taxon>
        <taxon>Cytophagales</taxon>
        <taxon>Hymenobacteraceae</taxon>
        <taxon>Pontibacter</taxon>
    </lineage>
</organism>
<evidence type="ECO:0000313" key="2">
    <source>
        <dbReference type="EMBL" id="SNS98133.1"/>
    </source>
</evidence>
<keyword evidence="2" id="KW-0418">Kinase</keyword>
<reference evidence="3" key="1">
    <citation type="submission" date="2017-06" db="EMBL/GenBank/DDBJ databases">
        <authorList>
            <person name="Varghese N."/>
            <person name="Submissions S."/>
        </authorList>
    </citation>
    <scope>NUCLEOTIDE SEQUENCE [LARGE SCALE GENOMIC DNA]</scope>
    <source>
        <strain evidence="3">NKM1</strain>
    </source>
</reference>
<dbReference type="GO" id="GO:0016301">
    <property type="term" value="F:kinase activity"/>
    <property type="evidence" value="ECO:0007669"/>
    <property type="project" value="UniProtKB-KW"/>
</dbReference>
<dbReference type="AlphaFoldDB" id="A0A239IYR6"/>
<keyword evidence="2" id="KW-0808">Transferase</keyword>
<sequence length="108" mass="12474">MRTAEVFRNRALAGLLTEVSPKEYVFRYEDADLSLLAISLTLPKTQQEYRSPYLFPFFFNILAEGVNRNLQSRQLRIDEHDYFGLLVATAQYDTIGAVTLKPKQERNA</sequence>
<name>A0A239IYR6_9BACT</name>
<dbReference type="NCBIfam" id="TIGR03071">
    <property type="entry name" value="couple_hipA"/>
    <property type="match status" value="1"/>
</dbReference>
<dbReference type="InterPro" id="IPR017508">
    <property type="entry name" value="HipA_N1"/>
</dbReference>
<protein>
    <submittedName>
        <fullName evidence="2">Serine/threonine-protein kinase HipA</fullName>
    </submittedName>
</protein>
<gene>
    <name evidence="2" type="ORF">SAMN06296052_11955</name>
</gene>